<dbReference type="PANTHER" id="PTHR42535:SF2">
    <property type="entry name" value="CHROMOSOME UNDETERMINED SCAFFOLD_146, WHOLE GENOME SHOTGUN SEQUENCE"/>
    <property type="match status" value="1"/>
</dbReference>
<organism evidence="2">
    <name type="scientific">viral metagenome</name>
    <dbReference type="NCBI Taxonomy" id="1070528"/>
    <lineage>
        <taxon>unclassified sequences</taxon>
        <taxon>metagenomes</taxon>
        <taxon>organismal metagenomes</taxon>
    </lineage>
</organism>
<dbReference type="EMBL" id="MN739530">
    <property type="protein sequence ID" value="QHT10992.1"/>
    <property type="molecule type" value="Genomic_DNA"/>
</dbReference>
<reference evidence="2" key="1">
    <citation type="journal article" date="2020" name="Nature">
        <title>Giant virus diversity and host interactions through global metagenomics.</title>
        <authorList>
            <person name="Schulz F."/>
            <person name="Roux S."/>
            <person name="Paez-Espino D."/>
            <person name="Jungbluth S."/>
            <person name="Walsh D.A."/>
            <person name="Denef V.J."/>
            <person name="McMahon K.D."/>
            <person name="Konstantinidis K.T."/>
            <person name="Eloe-Fadrosh E.A."/>
            <person name="Kyrpides N.C."/>
            <person name="Woyke T."/>
        </authorList>
    </citation>
    <scope>NUCLEOTIDE SEQUENCE</scope>
    <source>
        <strain evidence="2">GVMAG-M-3300023174-111</strain>
    </source>
</reference>
<keyword evidence="1" id="KW-0472">Membrane</keyword>
<dbReference type="Gene3D" id="2.60.120.200">
    <property type="match status" value="1"/>
</dbReference>
<dbReference type="PANTHER" id="PTHR42535">
    <property type="entry name" value="OOKINETE PROTEIN, PUTATIVE-RELATED"/>
    <property type="match status" value="1"/>
</dbReference>
<keyword evidence="1" id="KW-0812">Transmembrane</keyword>
<evidence type="ECO:0000313" key="2">
    <source>
        <dbReference type="EMBL" id="QHT10992.1"/>
    </source>
</evidence>
<evidence type="ECO:0008006" key="3">
    <source>
        <dbReference type="Google" id="ProtNLM"/>
    </source>
</evidence>
<dbReference type="Pfam" id="PF13385">
    <property type="entry name" value="Laminin_G_3"/>
    <property type="match status" value="1"/>
</dbReference>
<proteinExistence type="predicted"/>
<keyword evidence="1" id="KW-1133">Transmembrane helix</keyword>
<name>A0A6C0D3M3_9ZZZZ</name>
<dbReference type="SUPFAM" id="SSF49899">
    <property type="entry name" value="Concanavalin A-like lectins/glucanases"/>
    <property type="match status" value="1"/>
</dbReference>
<sequence length="304" mass="32959">MNVQAPVANITSGVTNITSGVTNAMSNAKNSVSNMFGKFSQGTTAGIGASQQFLQSNTIVAKLGFLIFVVIMFLILLILGIMMLSYFTGPAKDPYIISGMVSGANPMTIPQDPNASNSIPVLKSNNQSYGLEFTWSFWLYIDNLPDKVTGLQTIFCKGDGTVNNGPGVYLGPDLSNGVLHIKMDTVVSNDANNTIDIKNIPLRNWVHITIRCEQTTIDAYVNGTIATRLTLSNLPKQNYNDVLIAPNTGFSGKISNLRYYSRALNIFEINAVVLSGPNTTLINTTKTSSGASYLSRNWYSIQQM</sequence>
<evidence type="ECO:0000256" key="1">
    <source>
        <dbReference type="SAM" id="Phobius"/>
    </source>
</evidence>
<feature type="transmembrane region" description="Helical" evidence="1">
    <location>
        <begin position="63"/>
        <end position="87"/>
    </location>
</feature>
<dbReference type="AlphaFoldDB" id="A0A6C0D3M3"/>
<accession>A0A6C0D3M3</accession>
<protein>
    <recommendedName>
        <fullName evidence="3">LamG-like jellyroll fold domain-containing protein</fullName>
    </recommendedName>
</protein>
<dbReference type="InterPro" id="IPR013320">
    <property type="entry name" value="ConA-like_dom_sf"/>
</dbReference>